<evidence type="ECO:0000313" key="2">
    <source>
        <dbReference type="EMBL" id="MBS2547175.1"/>
    </source>
</evidence>
<feature type="region of interest" description="Disordered" evidence="1">
    <location>
        <begin position="38"/>
        <end position="61"/>
    </location>
</feature>
<keyword evidence="3" id="KW-1185">Reference proteome</keyword>
<evidence type="ECO:0000313" key="3">
    <source>
        <dbReference type="Proteomes" id="UP000730482"/>
    </source>
</evidence>
<organism evidence="2 3">
    <name type="scientific">Catenulispora pinistramenti</name>
    <dbReference type="NCBI Taxonomy" id="2705254"/>
    <lineage>
        <taxon>Bacteria</taxon>
        <taxon>Bacillati</taxon>
        <taxon>Actinomycetota</taxon>
        <taxon>Actinomycetes</taxon>
        <taxon>Catenulisporales</taxon>
        <taxon>Catenulisporaceae</taxon>
        <taxon>Catenulispora</taxon>
    </lineage>
</organism>
<dbReference type="EMBL" id="JAAFYZ010000023">
    <property type="protein sequence ID" value="MBS2547175.1"/>
    <property type="molecule type" value="Genomic_DNA"/>
</dbReference>
<feature type="region of interest" description="Disordered" evidence="1">
    <location>
        <begin position="1"/>
        <end position="24"/>
    </location>
</feature>
<dbReference type="RefSeq" id="WP_212008776.1">
    <property type="nucleotide sequence ID" value="NZ_JAAFYZ010000023.1"/>
</dbReference>
<protein>
    <submittedName>
        <fullName evidence="2">Uncharacterized protein</fullName>
    </submittedName>
</protein>
<accession>A0ABS5KMB5</accession>
<reference evidence="2 3" key="1">
    <citation type="submission" date="2020-02" db="EMBL/GenBank/DDBJ databases">
        <title>Acidophilic actinobacteria isolated from forest soil.</title>
        <authorList>
            <person name="Golinska P."/>
        </authorList>
    </citation>
    <scope>NUCLEOTIDE SEQUENCE [LARGE SCALE GENOMIC DNA]</scope>
    <source>
        <strain evidence="2 3">NL8</strain>
    </source>
</reference>
<evidence type="ECO:0000256" key="1">
    <source>
        <dbReference type="SAM" id="MobiDB-lite"/>
    </source>
</evidence>
<proteinExistence type="predicted"/>
<comment type="caution">
    <text evidence="2">The sequence shown here is derived from an EMBL/GenBank/DDBJ whole genome shotgun (WGS) entry which is preliminary data.</text>
</comment>
<dbReference type="Proteomes" id="UP000730482">
    <property type="component" value="Unassembled WGS sequence"/>
</dbReference>
<name>A0ABS5KMB5_9ACTN</name>
<gene>
    <name evidence="2" type="ORF">KGQ19_09850</name>
</gene>
<sequence>MEYAQHDSPAAGPGAVLVAEPGDDREARARVGRYYELDDIQHGRSPAPAARRSTNGEEGVA</sequence>